<proteinExistence type="predicted"/>
<dbReference type="Pfam" id="PF20680">
    <property type="entry name" value="DUF6817"/>
    <property type="match status" value="1"/>
</dbReference>
<organism evidence="3">
    <name type="scientific">uncultured Caudovirales phage</name>
    <dbReference type="NCBI Taxonomy" id="2100421"/>
    <lineage>
        <taxon>Viruses</taxon>
        <taxon>Duplodnaviria</taxon>
        <taxon>Heunggongvirae</taxon>
        <taxon>Uroviricota</taxon>
        <taxon>Caudoviricetes</taxon>
        <taxon>Peduoviridae</taxon>
        <taxon>Maltschvirus</taxon>
        <taxon>Maltschvirus maltsch</taxon>
    </lineage>
</organism>
<feature type="domain" description="Prolyl 4-hydroxylase alpha subunit Fe(2+) 2OG dioxygenase" evidence="1">
    <location>
        <begin position="93"/>
        <end position="171"/>
    </location>
</feature>
<dbReference type="Gene3D" id="2.60.120.620">
    <property type="entry name" value="q2cbj1_9rhob like domain"/>
    <property type="match status" value="1"/>
</dbReference>
<feature type="domain" description="DUF6817" evidence="2">
    <location>
        <begin position="191"/>
        <end position="274"/>
    </location>
</feature>
<reference evidence="3" key="1">
    <citation type="submission" date="2020-05" db="EMBL/GenBank/DDBJ databases">
        <authorList>
            <person name="Chiriac C."/>
            <person name="Salcher M."/>
            <person name="Ghai R."/>
            <person name="Kavagutti S V."/>
        </authorList>
    </citation>
    <scope>NUCLEOTIDE SEQUENCE</scope>
</reference>
<dbReference type="EMBL" id="LR797323">
    <property type="protein sequence ID" value="CAB4202282.1"/>
    <property type="molecule type" value="Genomic_DNA"/>
</dbReference>
<dbReference type="GO" id="GO:0051213">
    <property type="term" value="F:dioxygenase activity"/>
    <property type="evidence" value="ECO:0007669"/>
    <property type="project" value="UniProtKB-KW"/>
</dbReference>
<accession>A0A6J5RYS8</accession>
<dbReference type="Pfam" id="PF13640">
    <property type="entry name" value="2OG-FeII_Oxy_3"/>
    <property type="match status" value="1"/>
</dbReference>
<protein>
    <submittedName>
        <fullName evidence="3">Oxoglutarate/iron-dependent dioxygenase</fullName>
    </submittedName>
</protein>
<gene>
    <name evidence="3" type="ORF">UFOVP1369_6</name>
</gene>
<dbReference type="InterPro" id="IPR044862">
    <property type="entry name" value="Pro_4_hyd_alph_FE2OG_OXY"/>
</dbReference>
<keyword evidence="3" id="KW-0560">Oxidoreductase</keyword>
<sequence>MNGISQLTQVFPEDLLKTVSEHIDQVPWKYGWASNRSFEFTHWNHSFAKGNAENGLDISDNLPEPILRAWNHLKVNYLGDQTLLRCYTNSHTYGVEGYPHADSKRDVDYTIVIYMNREWRREWGGETTVYEDDTIVHAELPKYNKGLIFPGKKIHQARSVTRVCPAQRVTLMFKFAPRGCDVQRDNIQRALAAVDADNIKHSGRNLQTHLLNVYDILKAAGYSPVVCGAGGLHSIFGTNAFAKQTLSADHRDIVVKIIGESATRLVELFRDIKRPATLEAALKANTTTVTTNDGKSLTLTQDELNSLCAIEAANLSDQKCLKKYPLLKAKFKG</sequence>
<keyword evidence="3" id="KW-0223">Dioxygenase</keyword>
<evidence type="ECO:0000313" key="3">
    <source>
        <dbReference type="EMBL" id="CAB4202282.1"/>
    </source>
</evidence>
<evidence type="ECO:0000259" key="1">
    <source>
        <dbReference type="Pfam" id="PF13640"/>
    </source>
</evidence>
<name>A0A6J5RYS8_9CAUD</name>
<evidence type="ECO:0000259" key="2">
    <source>
        <dbReference type="Pfam" id="PF20680"/>
    </source>
</evidence>
<dbReference type="InterPro" id="IPR049202">
    <property type="entry name" value="DUF6817"/>
</dbReference>